<proteinExistence type="predicted"/>
<dbReference type="AlphaFoldDB" id="A0A397QAQ7"/>
<accession>A0A397QAQ7</accession>
<sequence length="42" mass="4351">MKIFVTVLSALALLGAVSAASGAPVTNDKGQTIWEQQSLYGN</sequence>
<keyword evidence="3" id="KW-1185">Reference proteome</keyword>
<dbReference type="EMBL" id="QXDF01000001">
    <property type="protein sequence ID" value="RIA55301.1"/>
    <property type="molecule type" value="Genomic_DNA"/>
</dbReference>
<dbReference type="RefSeq" id="WP_280985241.1">
    <property type="nucleotide sequence ID" value="NZ_QXDF01000001.1"/>
</dbReference>
<gene>
    <name evidence="2" type="ORF">BXY53_0362</name>
</gene>
<organism evidence="2 3">
    <name type="scientific">Dichotomicrobium thermohalophilum</name>
    <dbReference type="NCBI Taxonomy" id="933063"/>
    <lineage>
        <taxon>Bacteria</taxon>
        <taxon>Pseudomonadati</taxon>
        <taxon>Pseudomonadota</taxon>
        <taxon>Alphaproteobacteria</taxon>
        <taxon>Hyphomicrobiales</taxon>
        <taxon>Hyphomicrobiaceae</taxon>
        <taxon>Dichotomicrobium</taxon>
    </lineage>
</organism>
<comment type="caution">
    <text evidence="2">The sequence shown here is derived from an EMBL/GenBank/DDBJ whole genome shotgun (WGS) entry which is preliminary data.</text>
</comment>
<evidence type="ECO:0000313" key="3">
    <source>
        <dbReference type="Proteomes" id="UP000266273"/>
    </source>
</evidence>
<feature type="signal peptide" evidence="1">
    <location>
        <begin position="1"/>
        <end position="22"/>
    </location>
</feature>
<feature type="chain" id="PRO_5017298314" evidence="1">
    <location>
        <begin position="23"/>
        <end position="42"/>
    </location>
</feature>
<dbReference type="Proteomes" id="UP000266273">
    <property type="component" value="Unassembled WGS sequence"/>
</dbReference>
<name>A0A397QAQ7_9HYPH</name>
<keyword evidence="1" id="KW-0732">Signal</keyword>
<reference evidence="2 3" key="1">
    <citation type="submission" date="2018-08" db="EMBL/GenBank/DDBJ databases">
        <title>Genomic Encyclopedia of Archaeal and Bacterial Type Strains, Phase II (KMG-II): from individual species to whole genera.</title>
        <authorList>
            <person name="Goeker M."/>
        </authorList>
    </citation>
    <scope>NUCLEOTIDE SEQUENCE [LARGE SCALE GENOMIC DNA]</scope>
    <source>
        <strain evidence="2 3">DSM 5002</strain>
    </source>
</reference>
<evidence type="ECO:0000256" key="1">
    <source>
        <dbReference type="SAM" id="SignalP"/>
    </source>
</evidence>
<protein>
    <submittedName>
        <fullName evidence="2">Uncharacterized protein</fullName>
    </submittedName>
</protein>
<evidence type="ECO:0000313" key="2">
    <source>
        <dbReference type="EMBL" id="RIA55301.1"/>
    </source>
</evidence>